<name>A0A0K8P7P1_PISS1</name>
<dbReference type="Pfam" id="PF04773">
    <property type="entry name" value="FecR"/>
    <property type="match status" value="1"/>
</dbReference>
<evidence type="ECO:0000313" key="5">
    <source>
        <dbReference type="Proteomes" id="UP000037660"/>
    </source>
</evidence>
<dbReference type="Proteomes" id="UP000037660">
    <property type="component" value="Unassembled WGS sequence"/>
</dbReference>
<evidence type="ECO:0000256" key="1">
    <source>
        <dbReference type="SAM" id="Phobius"/>
    </source>
</evidence>
<dbReference type="InterPro" id="IPR006860">
    <property type="entry name" value="FecR"/>
</dbReference>
<dbReference type="InterPro" id="IPR032623">
    <property type="entry name" value="FecR_N"/>
</dbReference>
<dbReference type="EMBL" id="BBYR01000083">
    <property type="protein sequence ID" value="GAP38653.1"/>
    <property type="molecule type" value="Genomic_DNA"/>
</dbReference>
<feature type="domain" description="FecR N-terminal" evidence="3">
    <location>
        <begin position="5"/>
        <end position="43"/>
    </location>
</feature>
<dbReference type="InterPro" id="IPR012373">
    <property type="entry name" value="Ferrdict_sens_TM"/>
</dbReference>
<evidence type="ECO:0000259" key="3">
    <source>
        <dbReference type="Pfam" id="PF16220"/>
    </source>
</evidence>
<keyword evidence="1" id="KW-0472">Membrane</keyword>
<dbReference type="GO" id="GO:0016989">
    <property type="term" value="F:sigma factor antagonist activity"/>
    <property type="evidence" value="ECO:0007669"/>
    <property type="project" value="TreeGrafter"/>
</dbReference>
<keyword evidence="1" id="KW-0812">Transmembrane</keyword>
<evidence type="ECO:0000313" key="4">
    <source>
        <dbReference type="EMBL" id="GAP38653.1"/>
    </source>
</evidence>
<comment type="caution">
    <text evidence="4">The sequence shown here is derived from an EMBL/GenBank/DDBJ whole genome shotgun (WGS) entry which is preliminary data.</text>
</comment>
<gene>
    <name evidence="4" type="ORF">ISF6_5206</name>
</gene>
<dbReference type="AlphaFoldDB" id="A0A0K8P7P1"/>
<sequence>MIEAEAAVWIAMLHGPNRTRQMELNCLDWQRRSAAHRQAFERCTEIWELAGGVSAEGVARAAVHGARGGGADAGSGATRSARRSVLALAGTLAGAVVLGVAWQAWQARGVFQTGVGEQQVAVLSDGSRLSLNTATRVRVSMSGSLRELQLEYGEAYFEVAKETRPFVVRAGDRQVVALGTAFVVRWEGAAADAGAGVVVTLVQGQVRVQPAKAAVAPMDAGYTMRPGERLRLPAHAGVDRSAAPAVDRPPIERVTAWTRNEAIFDGTPLADAVAEMNRYSRTPIVLQGGGALDARRISGVFRTGDNEAFIASVAAIHRLGVRRGNGRIELFPNP</sequence>
<evidence type="ECO:0000259" key="2">
    <source>
        <dbReference type="Pfam" id="PF04773"/>
    </source>
</evidence>
<feature type="transmembrane region" description="Helical" evidence="1">
    <location>
        <begin position="85"/>
        <end position="105"/>
    </location>
</feature>
<feature type="domain" description="FecR protein" evidence="2">
    <location>
        <begin position="111"/>
        <end position="207"/>
    </location>
</feature>
<reference evidence="4 5" key="2">
    <citation type="journal article" date="2016" name="Science">
        <title>A bacterium that degrades and assimilates poly(ethylene terephthalate).</title>
        <authorList>
            <person name="Yoshida S."/>
            <person name="Hiraga K."/>
            <person name="Takehana T."/>
            <person name="Taniguchi I."/>
            <person name="Yamaji H."/>
            <person name="Maeda Y."/>
            <person name="Toyohara K."/>
            <person name="Miyamoto K."/>
            <person name="Kimura Y."/>
            <person name="Oda K."/>
        </authorList>
    </citation>
    <scope>NUCLEOTIDE SEQUENCE [LARGE SCALE GENOMIC DNA]</scope>
    <source>
        <strain evidence="5">NBRC 110686 / TISTR 2288 / 201-F6</strain>
    </source>
</reference>
<dbReference type="PANTHER" id="PTHR30273">
    <property type="entry name" value="PERIPLASMIC SIGNAL SENSOR AND SIGMA FACTOR ACTIVATOR FECR-RELATED"/>
    <property type="match status" value="1"/>
</dbReference>
<keyword evidence="1" id="KW-1133">Transmembrane helix</keyword>
<organism evidence="4 5">
    <name type="scientific">Piscinibacter sakaiensis</name>
    <name type="common">Ideonella sakaiensis</name>
    <dbReference type="NCBI Taxonomy" id="1547922"/>
    <lineage>
        <taxon>Bacteria</taxon>
        <taxon>Pseudomonadati</taxon>
        <taxon>Pseudomonadota</taxon>
        <taxon>Betaproteobacteria</taxon>
        <taxon>Burkholderiales</taxon>
        <taxon>Sphaerotilaceae</taxon>
        <taxon>Piscinibacter</taxon>
    </lineage>
</organism>
<dbReference type="PIRSF" id="PIRSF018266">
    <property type="entry name" value="FecR"/>
    <property type="match status" value="1"/>
</dbReference>
<protein>
    <submittedName>
        <fullName evidence="4">Fe2+-dicitrate sensor, membrane component</fullName>
    </submittedName>
</protein>
<dbReference type="Pfam" id="PF16220">
    <property type="entry name" value="DUF4880"/>
    <property type="match status" value="1"/>
</dbReference>
<reference evidence="5" key="1">
    <citation type="submission" date="2015-07" db="EMBL/GenBank/DDBJ databases">
        <title>Discovery of a poly(ethylene terephthalate assimilation.</title>
        <authorList>
            <person name="Yoshida S."/>
            <person name="Hiraga K."/>
            <person name="Takehana T."/>
            <person name="Taniguchi I."/>
            <person name="Yamaji H."/>
            <person name="Maeda Y."/>
            <person name="Toyohara K."/>
            <person name="Miyamoto K."/>
            <person name="Kimura Y."/>
            <person name="Oda K."/>
        </authorList>
    </citation>
    <scope>NUCLEOTIDE SEQUENCE [LARGE SCALE GENOMIC DNA]</scope>
    <source>
        <strain evidence="5">NBRC 110686 / TISTR 2288 / 201-F6</strain>
    </source>
</reference>
<accession>A0A0K8P7P1</accession>
<keyword evidence="5" id="KW-1185">Reference proteome</keyword>
<dbReference type="STRING" id="1547922.ISF6_5206"/>
<dbReference type="Gene3D" id="2.60.120.1440">
    <property type="match status" value="1"/>
</dbReference>
<dbReference type="PANTHER" id="PTHR30273:SF2">
    <property type="entry name" value="PROTEIN FECR"/>
    <property type="match status" value="1"/>
</dbReference>
<proteinExistence type="predicted"/>